<dbReference type="GO" id="GO:0003677">
    <property type="term" value="F:DNA binding"/>
    <property type="evidence" value="ECO:0007669"/>
    <property type="project" value="InterPro"/>
</dbReference>
<keyword evidence="4" id="KW-1185">Reference proteome</keyword>
<evidence type="ECO:0000259" key="1">
    <source>
        <dbReference type="PROSITE" id="PS50943"/>
    </source>
</evidence>
<dbReference type="InterPro" id="IPR010982">
    <property type="entry name" value="Lambda_DNA-bd_dom_sf"/>
</dbReference>
<proteinExistence type="predicted"/>
<reference evidence="3" key="3">
    <citation type="submission" date="2021-06" db="EMBL/GenBank/DDBJ databases">
        <title>Updating the genus Pseudomonas: Description of 43 new species and partition of the Pseudomonas putida group.</title>
        <authorList>
            <person name="Girard L."/>
            <person name="Lood C."/>
            <person name="Vandamme P."/>
            <person name="Rokni-Zadeh H."/>
            <person name="Van Noort V."/>
            <person name="Hofte M."/>
            <person name="Lavigne R."/>
            <person name="De Mot R."/>
        </authorList>
    </citation>
    <scope>NUCLEOTIDE SEQUENCE</scope>
    <source>
        <strain evidence="3">RW4S2</strain>
    </source>
</reference>
<dbReference type="SUPFAM" id="SSF47413">
    <property type="entry name" value="lambda repressor-like DNA-binding domains"/>
    <property type="match status" value="1"/>
</dbReference>
<dbReference type="Proteomes" id="UP000628137">
    <property type="component" value="Unassembled WGS sequence"/>
</dbReference>
<evidence type="ECO:0000313" key="3">
    <source>
        <dbReference type="EMBL" id="MBV4542858.1"/>
    </source>
</evidence>
<dbReference type="PROSITE" id="PS50943">
    <property type="entry name" value="HTH_CROC1"/>
    <property type="match status" value="1"/>
</dbReference>
<dbReference type="EMBL" id="JABWRP020000013">
    <property type="protein sequence ID" value="MBV4542858.1"/>
    <property type="molecule type" value="Genomic_DNA"/>
</dbReference>
<reference evidence="2" key="2">
    <citation type="submission" date="2020-07" db="EMBL/GenBank/DDBJ databases">
        <authorList>
            <person name="Lood C."/>
            <person name="Girard L."/>
        </authorList>
    </citation>
    <scope>NUCLEOTIDE SEQUENCE</scope>
    <source>
        <strain evidence="2">RW4S2</strain>
    </source>
</reference>
<organism evidence="2">
    <name type="scientific">Pseudomonas vlassakiae</name>
    <dbReference type="NCBI Taxonomy" id="485888"/>
    <lineage>
        <taxon>Bacteria</taxon>
        <taxon>Pseudomonadati</taxon>
        <taxon>Pseudomonadota</taxon>
        <taxon>Gammaproteobacteria</taxon>
        <taxon>Pseudomonadales</taxon>
        <taxon>Pseudomonadaceae</taxon>
        <taxon>Pseudomonas</taxon>
    </lineage>
</organism>
<sequence length="45" mass="5370">MNFHPLGRTHARLRKEHGNTQTQLAERLCMFQQTIQTYESGNRRI</sequence>
<dbReference type="Gene3D" id="1.10.260.40">
    <property type="entry name" value="lambda repressor-like DNA-binding domains"/>
    <property type="match status" value="1"/>
</dbReference>
<reference evidence="2 4" key="1">
    <citation type="journal article" date="2020" name="Microorganisms">
        <title>Reliable Identification of Environmental Pseudomonas Isolates Using the rpoD Gene.</title>
        <authorList>
            <consortium name="The Broad Institute Genome Sequencing Platform"/>
            <person name="Girard L."/>
            <person name="Lood C."/>
            <person name="Rokni-Zadeh H."/>
            <person name="van Noort V."/>
            <person name="Lavigne R."/>
            <person name="De Mot R."/>
        </authorList>
    </citation>
    <scope>NUCLEOTIDE SEQUENCE</scope>
    <source>
        <strain evidence="2 4">RW4S2</strain>
    </source>
</reference>
<protein>
    <submittedName>
        <fullName evidence="3">Helix-turn-helix domain-containing protein</fullName>
    </submittedName>
    <submittedName>
        <fullName evidence="2">Helix-turn-helix transcriptional regulator</fullName>
    </submittedName>
</protein>
<gene>
    <name evidence="3" type="ORF">HU738_017565</name>
    <name evidence="2" type="ORF">HU738_19160</name>
</gene>
<evidence type="ECO:0000313" key="4">
    <source>
        <dbReference type="Proteomes" id="UP000628137"/>
    </source>
</evidence>
<comment type="caution">
    <text evidence="2">The sequence shown here is derived from an EMBL/GenBank/DDBJ whole genome shotgun (WGS) entry which is preliminary data.</text>
</comment>
<dbReference type="Pfam" id="PF01381">
    <property type="entry name" value="HTH_3"/>
    <property type="match status" value="1"/>
</dbReference>
<feature type="domain" description="HTH cro/C1-type" evidence="1">
    <location>
        <begin position="12"/>
        <end position="45"/>
    </location>
</feature>
<accession>A0A923K5K7</accession>
<evidence type="ECO:0000313" key="2">
    <source>
        <dbReference type="EMBL" id="MBC3472679.1"/>
    </source>
</evidence>
<dbReference type="CDD" id="cd00093">
    <property type="entry name" value="HTH_XRE"/>
    <property type="match status" value="1"/>
</dbReference>
<dbReference type="AlphaFoldDB" id="A0A923K5K7"/>
<name>A0A923K5K7_9PSED</name>
<dbReference type="InterPro" id="IPR001387">
    <property type="entry name" value="Cro/C1-type_HTH"/>
</dbReference>
<dbReference type="EMBL" id="JABWRP010000017">
    <property type="protein sequence ID" value="MBC3472679.1"/>
    <property type="molecule type" value="Genomic_DNA"/>
</dbReference>